<evidence type="ECO:0000256" key="3">
    <source>
        <dbReference type="ARBA" id="ARBA00022989"/>
    </source>
</evidence>
<evidence type="ECO:0000256" key="1">
    <source>
        <dbReference type="ARBA" id="ARBA00004141"/>
    </source>
</evidence>
<sequence>MATQFRDTAFGRLVRLASSNRLFRYPDEIDPTLWKRSLPSEKVNGLSAEASTADGTIRDLVEGGMDIYLVDWYGPDDPENPMNWPGGWKVLIAAQVCLLNFVVYIASSLYVPGEPSLEEEFSVGEIVATLGLSLFSLGYGFGPMLWSPMSEMPTLGRSGIYVWTLLVFVLLQLPTGFAVNIAMFLVFRFLSGFAGSPALATGGATITDVYGSARAAFGICIWASAGICGPVFGPLIGGFVAHVKGWAWTIWIYTCMCTFCLILLFFFLPETSAANILHRRAARLRKATGDGRLRSQSEIDTAHHTTRDRLLVLARAFTLTFTEPIVFVVDLYTALLYGVVFTWFESFPLVFGGIYGFDVQMQGLMYLGLFVGMLLVVPPYLLWVKLVLVPSALKSTFRPEHVLPPTWPGALALPICLFWYGWSARPSVHWIVPIIGSSVFTIPLVTFFNCATNYLGMSYPHYAASVFAGNCLFRALFGAVFPLFARSLFDRLGVGPGNSLIGGIAALFIPISFVLYFYGARIRGMSKHAQHDASP</sequence>
<dbReference type="AlphaFoldDB" id="A0A0C9T5R6"/>
<accession>A0A0C9T5R6</accession>
<comment type="subcellular location">
    <subcellularLocation>
        <location evidence="1">Membrane</location>
        <topology evidence="1">Multi-pass membrane protein</topology>
    </subcellularLocation>
</comment>
<feature type="transmembrane region" description="Helical" evidence="5">
    <location>
        <begin position="428"/>
        <end position="450"/>
    </location>
</feature>
<feature type="transmembrane region" description="Helical" evidence="5">
    <location>
        <begin position="246"/>
        <end position="268"/>
    </location>
</feature>
<feature type="transmembrane region" description="Helical" evidence="5">
    <location>
        <begin position="497"/>
        <end position="518"/>
    </location>
</feature>
<keyword evidence="2 5" id="KW-0812">Transmembrane</keyword>
<dbReference type="PANTHER" id="PTHR23502:SF23">
    <property type="entry name" value="FLUCONAZOLE RESISTANCE PROTEIN 1"/>
    <property type="match status" value="1"/>
</dbReference>
<name>A0A0C9T5R6_PLICR</name>
<dbReference type="OrthoDB" id="3357846at2759"/>
<feature type="transmembrane region" description="Helical" evidence="5">
    <location>
        <begin position="405"/>
        <end position="422"/>
    </location>
</feature>
<dbReference type="PROSITE" id="PS50850">
    <property type="entry name" value="MFS"/>
    <property type="match status" value="1"/>
</dbReference>
<dbReference type="GO" id="GO:0015244">
    <property type="term" value="F:fluconazole transmembrane transporter activity"/>
    <property type="evidence" value="ECO:0007669"/>
    <property type="project" value="TreeGrafter"/>
</dbReference>
<dbReference type="GO" id="GO:1990961">
    <property type="term" value="P:xenobiotic detoxification by transmembrane export across the plasma membrane"/>
    <property type="evidence" value="ECO:0007669"/>
    <property type="project" value="TreeGrafter"/>
</dbReference>
<dbReference type="InterPro" id="IPR011701">
    <property type="entry name" value="MFS"/>
</dbReference>
<keyword evidence="8" id="KW-1185">Reference proteome</keyword>
<evidence type="ECO:0000259" key="6">
    <source>
        <dbReference type="PROSITE" id="PS50850"/>
    </source>
</evidence>
<proteinExistence type="predicted"/>
<dbReference type="FunFam" id="1.20.1250.20:FF:000011">
    <property type="entry name" value="MFS multidrug transporter, putative"/>
    <property type="match status" value="1"/>
</dbReference>
<reference evidence="7 8" key="1">
    <citation type="submission" date="2014-06" db="EMBL/GenBank/DDBJ databases">
        <title>Evolutionary Origins and Diversification of the Mycorrhizal Mutualists.</title>
        <authorList>
            <consortium name="DOE Joint Genome Institute"/>
            <consortium name="Mycorrhizal Genomics Consortium"/>
            <person name="Kohler A."/>
            <person name="Kuo A."/>
            <person name="Nagy L.G."/>
            <person name="Floudas D."/>
            <person name="Copeland A."/>
            <person name="Barry K.W."/>
            <person name="Cichocki N."/>
            <person name="Veneault-Fourrey C."/>
            <person name="LaButti K."/>
            <person name="Lindquist E.A."/>
            <person name="Lipzen A."/>
            <person name="Lundell T."/>
            <person name="Morin E."/>
            <person name="Murat C."/>
            <person name="Riley R."/>
            <person name="Ohm R."/>
            <person name="Sun H."/>
            <person name="Tunlid A."/>
            <person name="Henrissat B."/>
            <person name="Grigoriev I.V."/>
            <person name="Hibbett D.S."/>
            <person name="Martin F."/>
        </authorList>
    </citation>
    <scope>NUCLEOTIDE SEQUENCE [LARGE SCALE GENOMIC DNA]</scope>
    <source>
        <strain evidence="7 8">FD-325 SS-3</strain>
    </source>
</reference>
<dbReference type="Pfam" id="PF07690">
    <property type="entry name" value="MFS_1"/>
    <property type="match status" value="1"/>
</dbReference>
<dbReference type="InterPro" id="IPR020846">
    <property type="entry name" value="MFS_dom"/>
</dbReference>
<dbReference type="Gene3D" id="1.20.1250.20">
    <property type="entry name" value="MFS general substrate transporter like domains"/>
    <property type="match status" value="1"/>
</dbReference>
<evidence type="ECO:0000313" key="7">
    <source>
        <dbReference type="EMBL" id="KII84664.1"/>
    </source>
</evidence>
<dbReference type="PANTHER" id="PTHR23502">
    <property type="entry name" value="MAJOR FACILITATOR SUPERFAMILY"/>
    <property type="match status" value="1"/>
</dbReference>
<evidence type="ECO:0000256" key="4">
    <source>
        <dbReference type="ARBA" id="ARBA00023136"/>
    </source>
</evidence>
<feature type="transmembrane region" description="Helical" evidence="5">
    <location>
        <begin position="325"/>
        <end position="344"/>
    </location>
</feature>
<feature type="domain" description="Major facilitator superfamily (MFS) profile" evidence="6">
    <location>
        <begin position="92"/>
        <end position="535"/>
    </location>
</feature>
<evidence type="ECO:0000313" key="8">
    <source>
        <dbReference type="Proteomes" id="UP000053263"/>
    </source>
</evidence>
<protein>
    <recommendedName>
        <fullName evidence="6">Major facilitator superfamily (MFS) profile domain-containing protein</fullName>
    </recommendedName>
</protein>
<keyword evidence="3 5" id="KW-1133">Transmembrane helix</keyword>
<gene>
    <name evidence="7" type="ORF">PLICRDRAFT_117588</name>
</gene>
<dbReference type="SUPFAM" id="SSF103473">
    <property type="entry name" value="MFS general substrate transporter"/>
    <property type="match status" value="1"/>
</dbReference>
<dbReference type="CDD" id="cd17323">
    <property type="entry name" value="MFS_Tpo1_MDR_like"/>
    <property type="match status" value="1"/>
</dbReference>
<dbReference type="InterPro" id="IPR036259">
    <property type="entry name" value="MFS_trans_sf"/>
</dbReference>
<feature type="transmembrane region" description="Helical" evidence="5">
    <location>
        <begin position="462"/>
        <end position="485"/>
    </location>
</feature>
<feature type="transmembrane region" description="Helical" evidence="5">
    <location>
        <begin position="215"/>
        <end position="240"/>
    </location>
</feature>
<dbReference type="EMBL" id="KN832570">
    <property type="protein sequence ID" value="KII84664.1"/>
    <property type="molecule type" value="Genomic_DNA"/>
</dbReference>
<organism evidence="7 8">
    <name type="scientific">Plicaturopsis crispa FD-325 SS-3</name>
    <dbReference type="NCBI Taxonomy" id="944288"/>
    <lineage>
        <taxon>Eukaryota</taxon>
        <taxon>Fungi</taxon>
        <taxon>Dikarya</taxon>
        <taxon>Basidiomycota</taxon>
        <taxon>Agaricomycotina</taxon>
        <taxon>Agaricomycetes</taxon>
        <taxon>Agaricomycetidae</taxon>
        <taxon>Amylocorticiales</taxon>
        <taxon>Amylocorticiaceae</taxon>
        <taxon>Plicatura</taxon>
        <taxon>Plicaturopsis crispa</taxon>
    </lineage>
</organism>
<dbReference type="HOGENOM" id="CLU_008455_11_1_1"/>
<evidence type="ECO:0000256" key="5">
    <source>
        <dbReference type="SAM" id="Phobius"/>
    </source>
</evidence>
<keyword evidence="4 5" id="KW-0472">Membrane</keyword>
<evidence type="ECO:0000256" key="2">
    <source>
        <dbReference type="ARBA" id="ARBA00022692"/>
    </source>
</evidence>
<dbReference type="Proteomes" id="UP000053263">
    <property type="component" value="Unassembled WGS sequence"/>
</dbReference>
<dbReference type="GO" id="GO:0005886">
    <property type="term" value="C:plasma membrane"/>
    <property type="evidence" value="ECO:0007669"/>
    <property type="project" value="TreeGrafter"/>
</dbReference>
<feature type="transmembrane region" description="Helical" evidence="5">
    <location>
        <begin position="123"/>
        <end position="141"/>
    </location>
</feature>
<feature type="transmembrane region" description="Helical" evidence="5">
    <location>
        <begin position="161"/>
        <end position="187"/>
    </location>
</feature>
<feature type="transmembrane region" description="Helical" evidence="5">
    <location>
        <begin position="364"/>
        <end position="384"/>
    </location>
</feature>
<feature type="transmembrane region" description="Helical" evidence="5">
    <location>
        <begin position="90"/>
        <end position="111"/>
    </location>
</feature>